<comment type="caution">
    <text evidence="3">The sequence shown here is derived from an EMBL/GenBank/DDBJ whole genome shotgun (WGS) entry which is preliminary data.</text>
</comment>
<feature type="region of interest" description="Disordered" evidence="2">
    <location>
        <begin position="270"/>
        <end position="293"/>
    </location>
</feature>
<evidence type="ECO:0000256" key="2">
    <source>
        <dbReference type="SAM" id="MobiDB-lite"/>
    </source>
</evidence>
<dbReference type="PANTHER" id="PTHR15750">
    <property type="entry name" value="VASOHIBIN-1-LIKE ISOFORM X2"/>
    <property type="match status" value="1"/>
</dbReference>
<protein>
    <recommendedName>
        <fullName evidence="5">Vasohibin-like protein</fullName>
    </recommendedName>
</protein>
<evidence type="ECO:0000256" key="1">
    <source>
        <dbReference type="PIRSR" id="PIRSR628131-1"/>
    </source>
</evidence>
<evidence type="ECO:0000313" key="4">
    <source>
        <dbReference type="Proteomes" id="UP000828390"/>
    </source>
</evidence>
<feature type="active site" evidence="1">
    <location>
        <position position="115"/>
    </location>
</feature>
<dbReference type="Proteomes" id="UP000828390">
    <property type="component" value="Unassembled WGS sequence"/>
</dbReference>
<dbReference type="GO" id="GO:0005737">
    <property type="term" value="C:cytoplasm"/>
    <property type="evidence" value="ECO:0007669"/>
    <property type="project" value="InterPro"/>
</dbReference>
<dbReference type="AlphaFoldDB" id="A0A9D4R4P0"/>
<organism evidence="3 4">
    <name type="scientific">Dreissena polymorpha</name>
    <name type="common">Zebra mussel</name>
    <name type="synonym">Mytilus polymorpha</name>
    <dbReference type="NCBI Taxonomy" id="45954"/>
    <lineage>
        <taxon>Eukaryota</taxon>
        <taxon>Metazoa</taxon>
        <taxon>Spiralia</taxon>
        <taxon>Lophotrochozoa</taxon>
        <taxon>Mollusca</taxon>
        <taxon>Bivalvia</taxon>
        <taxon>Autobranchia</taxon>
        <taxon>Heteroconchia</taxon>
        <taxon>Euheterodonta</taxon>
        <taxon>Imparidentia</taxon>
        <taxon>Neoheterodontei</taxon>
        <taxon>Myida</taxon>
        <taxon>Dreissenoidea</taxon>
        <taxon>Dreissenidae</taxon>
        <taxon>Dreissena</taxon>
    </lineage>
</organism>
<dbReference type="EMBL" id="JAIWYP010000003">
    <property type="protein sequence ID" value="KAH3855001.1"/>
    <property type="molecule type" value="Genomic_DNA"/>
</dbReference>
<name>A0A9D4R4P0_DREPO</name>
<proteinExistence type="predicted"/>
<keyword evidence="4" id="KW-1185">Reference proteome</keyword>
<gene>
    <name evidence="3" type="ORF">DPMN_097561</name>
</gene>
<dbReference type="Pfam" id="PF14822">
    <property type="entry name" value="Vasohibin"/>
    <property type="match status" value="1"/>
</dbReference>
<reference evidence="3" key="1">
    <citation type="journal article" date="2019" name="bioRxiv">
        <title>The Genome of the Zebra Mussel, Dreissena polymorpha: A Resource for Invasive Species Research.</title>
        <authorList>
            <person name="McCartney M.A."/>
            <person name="Auch B."/>
            <person name="Kono T."/>
            <person name="Mallez S."/>
            <person name="Zhang Y."/>
            <person name="Obille A."/>
            <person name="Becker A."/>
            <person name="Abrahante J.E."/>
            <person name="Garbe J."/>
            <person name="Badalamenti J.P."/>
            <person name="Herman A."/>
            <person name="Mangelson H."/>
            <person name="Liachko I."/>
            <person name="Sullivan S."/>
            <person name="Sone E.D."/>
            <person name="Koren S."/>
            <person name="Silverstein K.A.T."/>
            <person name="Beckman K.B."/>
            <person name="Gohl D.M."/>
        </authorList>
    </citation>
    <scope>NUCLEOTIDE SEQUENCE</scope>
    <source>
        <strain evidence="3">Duluth1</strain>
        <tissue evidence="3">Whole animal</tissue>
    </source>
</reference>
<dbReference type="PANTHER" id="PTHR15750:SF2">
    <property type="entry name" value="VASOHIBIN"/>
    <property type="match status" value="1"/>
</dbReference>
<dbReference type="InterPro" id="IPR028131">
    <property type="entry name" value="VASH1"/>
</dbReference>
<sequence>MVSTVRENINNPQVPVPSAPMSFSPNMSIPDRLEKIQNYMNTLQYNHTGTQFFEIKKARPISGLMEVAKDMIRESLPIKCLEAIILGVFLTNGMLGMERFPVSFKTKFNDNYHRHVVLGIYHGGRYGALGMSRREDLMYKPLIYKSLSELIVDYERAYRKYWHDVKKIKIGLPISHDPHSYEFIQWKTLTLTRSKLTQQELCREVDAHAKDIRTKGKQKLKRVDMPFLAFRKSRSWSVPQTSSPRKSLSYADMASNHSSFNQAVRLYNGSGSAKGSDSSKKESTDLSQYQIRI</sequence>
<evidence type="ECO:0008006" key="5">
    <source>
        <dbReference type="Google" id="ProtNLM"/>
    </source>
</evidence>
<accession>A0A9D4R4P0</accession>
<feature type="active site" evidence="1">
    <location>
        <position position="132"/>
    </location>
</feature>
<reference evidence="3" key="2">
    <citation type="submission" date="2020-11" db="EMBL/GenBank/DDBJ databases">
        <authorList>
            <person name="McCartney M.A."/>
            <person name="Auch B."/>
            <person name="Kono T."/>
            <person name="Mallez S."/>
            <person name="Becker A."/>
            <person name="Gohl D.M."/>
            <person name="Silverstein K.A.T."/>
            <person name="Koren S."/>
            <person name="Bechman K.B."/>
            <person name="Herman A."/>
            <person name="Abrahante J.E."/>
            <person name="Garbe J."/>
        </authorList>
    </citation>
    <scope>NUCLEOTIDE SEQUENCE</scope>
    <source>
        <strain evidence="3">Duluth1</strain>
        <tissue evidence="3">Whole animal</tissue>
    </source>
</reference>
<evidence type="ECO:0000313" key="3">
    <source>
        <dbReference type="EMBL" id="KAH3855001.1"/>
    </source>
</evidence>
<feature type="active site" evidence="1">
    <location>
        <position position="80"/>
    </location>
</feature>